<reference evidence="2 3" key="1">
    <citation type="submission" date="2018-08" db="EMBL/GenBank/DDBJ databases">
        <title>Mucilaginibacter sp. MYSH2.</title>
        <authorList>
            <person name="Seo T."/>
        </authorList>
    </citation>
    <scope>NUCLEOTIDE SEQUENCE [LARGE SCALE GENOMIC DNA]</scope>
    <source>
        <strain evidence="2 3">MYSH2</strain>
    </source>
</reference>
<protein>
    <submittedName>
        <fullName evidence="2">Uncharacterized protein</fullName>
    </submittedName>
</protein>
<comment type="caution">
    <text evidence="2">The sequence shown here is derived from an EMBL/GenBank/DDBJ whole genome shotgun (WGS) entry which is preliminary data.</text>
</comment>
<evidence type="ECO:0000313" key="3">
    <source>
        <dbReference type="Proteomes" id="UP000264217"/>
    </source>
</evidence>
<keyword evidence="1" id="KW-0732">Signal</keyword>
<keyword evidence="3" id="KW-1185">Reference proteome</keyword>
<dbReference type="Proteomes" id="UP000264217">
    <property type="component" value="Unassembled WGS sequence"/>
</dbReference>
<dbReference type="RefSeq" id="WP_117392557.1">
    <property type="nucleotide sequence ID" value="NZ_QWDC01000002.1"/>
</dbReference>
<proteinExistence type="predicted"/>
<feature type="chain" id="PRO_5016969023" evidence="1">
    <location>
        <begin position="24"/>
        <end position="1003"/>
    </location>
</feature>
<organism evidence="2 3">
    <name type="scientific">Mucilaginibacter conchicola</name>
    <dbReference type="NCBI Taxonomy" id="2303333"/>
    <lineage>
        <taxon>Bacteria</taxon>
        <taxon>Pseudomonadati</taxon>
        <taxon>Bacteroidota</taxon>
        <taxon>Sphingobacteriia</taxon>
        <taxon>Sphingobacteriales</taxon>
        <taxon>Sphingobacteriaceae</taxon>
        <taxon>Mucilaginibacter</taxon>
    </lineage>
</organism>
<dbReference type="EMBL" id="QWDC01000002">
    <property type="protein sequence ID" value="RFZ92848.1"/>
    <property type="molecule type" value="Genomic_DNA"/>
</dbReference>
<sequence length="1003" mass="108268">MKIAFFCLLSAAVCLLQPLRGRAQQIPASADSALTRQYLHQLMSLPGISVSFLKTDTSKKRLPTVLIKNAADSLRGSLKAALKAPVLTNPLKGLKNLPAAAAVPSAGDLKKEMAAKLPGNAVVSRLNATSKRLSGSAASAIGGIRKKADILKRQPVMFDLALEDAVRYNPVSALTGLSSGDKFINVVSVRGTAAVFGVPLNIDLSTQPRIGATGQMNGNALFKFDLDPDAMKSMLTSEIDEYRKIGASSLAGMNMTDYARSRLGAELTRGKEMMNGKKPNALIAAYLDKPGKMAELLSSSKEQIRNKIMDEATRQGKAVTGAPSRLLPAAALPGLQLLNAKQSELSAIGNNTKLTAYLTSPDNRSALRLMNEEQIAEKIRGLQYPEDKEQLPEYHYNALTGQSAFDLDAFLSAVSRSRQAGRESAVKDAAKALMIAAKQDNVIDPQRILSQERAGTEKQIAGLAGMNYLPLDRSSAGPAARVALSYAERLQLGTQADSIAASIAGLKQELSAKGIDVDRLLTVQALLEKEGDGQGMTEYARSLYTRGPSGMAQGLLSKFSALKLGSFSNQPSSLVKSQDVLMQGGHVTLNTGRYPLTAGYGTVTDLNSAKDAGFNASVFNQQRRITYLGTEIRNPVSGGLKFTVIGSVGGGLESRNYALPSISGNNVAMTVSKMMKMGKAGDLDLDVSRSTTLFSNKYQIGTDLLLDRKAGMNYDAAADLFSAMSFGAAHHLDLPGQGLSEDVYVSYSGTGYQNPGTSGPGGARTKFGGNFRKAFMDRKLQVTLRSDFNNQPISFTSDDRWKTRQFQFDGRYQMSRKLNFTAKYTMNNTDKRIDGVSDRVYGFNKLQFGANANYKIGKYLSVSRLLLSGQSLNSGGAAVTPGTKMFMMNYMQSVVLDQNVLTANVFYNKELATASLIGDMLNADASLQYKLSKRLGLSSGLTYLSNSNTARQAGIRQNLTYRANERFNISAFVDARKNLIRPLYPDLYAACRAELSLQYRINY</sequence>
<dbReference type="OrthoDB" id="730885at2"/>
<evidence type="ECO:0000256" key="1">
    <source>
        <dbReference type="SAM" id="SignalP"/>
    </source>
</evidence>
<feature type="signal peptide" evidence="1">
    <location>
        <begin position="1"/>
        <end position="23"/>
    </location>
</feature>
<accession>A0A372NUB7</accession>
<gene>
    <name evidence="2" type="ORF">D0C36_15770</name>
</gene>
<evidence type="ECO:0000313" key="2">
    <source>
        <dbReference type="EMBL" id="RFZ92848.1"/>
    </source>
</evidence>
<dbReference type="AlphaFoldDB" id="A0A372NUB7"/>
<name>A0A372NUB7_9SPHI</name>